<evidence type="ECO:0000259" key="8">
    <source>
        <dbReference type="Pfam" id="PF02308"/>
    </source>
</evidence>
<comment type="similarity">
    <text evidence="2">Belongs to the MgtC/SapB family.</text>
</comment>
<feature type="transmembrane region" description="Helical" evidence="7">
    <location>
        <begin position="59"/>
        <end position="77"/>
    </location>
</feature>
<sequence>MFRILLSVIIGGIIGLERGRKAQSAGFRTYILVCLGSAMVMMTNEFVSEIYHTGDPTRMGAQVISGIGFLGAGTILVTKNNRVKGLTTAAGIWTSAAIGLAIGIGFYSGAIACAVALLLIMTIFQPLKSYIQKRSRKVDVYLVLTSLEAFNRLLIYLSNHQIKVNNIQNGLIDTDTLYHANNEKGEIGCYFSLTLNDTFDHLKFIEDIHQQPGVKYIEEIKE</sequence>
<protein>
    <submittedName>
        <fullName evidence="9">Magnesium transporter MgtC</fullName>
    </submittedName>
</protein>
<keyword evidence="6 7" id="KW-0472">Membrane</keyword>
<dbReference type="Pfam" id="PF02308">
    <property type="entry name" value="MgtC"/>
    <property type="match status" value="1"/>
</dbReference>
<keyword evidence="4 7" id="KW-0812">Transmembrane</keyword>
<dbReference type="PANTHER" id="PTHR33778">
    <property type="entry name" value="PROTEIN MGTC"/>
    <property type="match status" value="1"/>
</dbReference>
<evidence type="ECO:0000256" key="5">
    <source>
        <dbReference type="ARBA" id="ARBA00022989"/>
    </source>
</evidence>
<proteinExistence type="inferred from homology"/>
<dbReference type="PRINTS" id="PR01837">
    <property type="entry name" value="MGTCSAPBPROT"/>
</dbReference>
<evidence type="ECO:0000256" key="6">
    <source>
        <dbReference type="ARBA" id="ARBA00023136"/>
    </source>
</evidence>
<comment type="subcellular location">
    <subcellularLocation>
        <location evidence="1">Cell membrane</location>
        <topology evidence="1">Multi-pass membrane protein</topology>
    </subcellularLocation>
</comment>
<accession>A0ABS5AXP6</accession>
<comment type="caution">
    <text evidence="9">The sequence shown here is derived from an EMBL/GenBank/DDBJ whole genome shotgun (WGS) entry which is preliminary data.</text>
</comment>
<evidence type="ECO:0000313" key="9">
    <source>
        <dbReference type="EMBL" id="MBP2621216.1"/>
    </source>
</evidence>
<keyword evidence="10" id="KW-1185">Reference proteome</keyword>
<feature type="domain" description="MgtC/SapB/SrpB/YhiD N-terminal" evidence="8">
    <location>
        <begin position="4"/>
        <end position="129"/>
    </location>
</feature>
<evidence type="ECO:0000256" key="3">
    <source>
        <dbReference type="ARBA" id="ARBA00022475"/>
    </source>
</evidence>
<dbReference type="InterPro" id="IPR049177">
    <property type="entry name" value="MgtC_SapB_SrpB_YhiD_N"/>
</dbReference>
<dbReference type="RefSeq" id="WP_128836273.1">
    <property type="nucleotide sequence ID" value="NZ_QFAY01000014.1"/>
</dbReference>
<evidence type="ECO:0000256" key="1">
    <source>
        <dbReference type="ARBA" id="ARBA00004651"/>
    </source>
</evidence>
<keyword evidence="5 7" id="KW-1133">Transmembrane helix</keyword>
<organism evidence="9 10">
    <name type="scientific">Streptococcus panodentis</name>
    <dbReference type="NCBI Taxonomy" id="1581472"/>
    <lineage>
        <taxon>Bacteria</taxon>
        <taxon>Bacillati</taxon>
        <taxon>Bacillota</taxon>
        <taxon>Bacilli</taxon>
        <taxon>Lactobacillales</taxon>
        <taxon>Streptococcaceae</taxon>
        <taxon>Streptococcus</taxon>
    </lineage>
</organism>
<dbReference type="Proteomes" id="UP001519349">
    <property type="component" value="Unassembled WGS sequence"/>
</dbReference>
<evidence type="ECO:0000256" key="2">
    <source>
        <dbReference type="ARBA" id="ARBA00009298"/>
    </source>
</evidence>
<gene>
    <name evidence="9" type="ORF">DHL47_07790</name>
</gene>
<keyword evidence="3" id="KW-1003">Cell membrane</keyword>
<evidence type="ECO:0000256" key="7">
    <source>
        <dbReference type="SAM" id="Phobius"/>
    </source>
</evidence>
<reference evidence="9 10" key="1">
    <citation type="submission" date="2018-05" db="EMBL/GenBank/DDBJ databases">
        <title>Draft genome sequence of Streptococcus panodentis CCUG 70867T.</title>
        <authorList>
            <person name="Salva-Serra F."/>
            <person name="Mendez V."/>
            <person name="Jaen-Luchoro D."/>
            <person name="Gonzales-Siles L."/>
            <person name="Karlsson R."/>
            <person name="Engstrom-Jakobsson H."/>
            <person name="Busquets A."/>
            <person name="Gomila M."/>
            <person name="Pineiro-Iglesias B."/>
            <person name="Bennasar-Figueras A."/>
            <person name="Seeger M."/>
            <person name="Moore E."/>
        </authorList>
    </citation>
    <scope>NUCLEOTIDE SEQUENCE [LARGE SCALE GENOMIC DNA]</scope>
    <source>
        <strain evidence="9 10">CCUG 70867</strain>
    </source>
</reference>
<feature type="transmembrane region" description="Helical" evidence="7">
    <location>
        <begin position="29"/>
        <end position="47"/>
    </location>
</feature>
<evidence type="ECO:0000256" key="4">
    <source>
        <dbReference type="ARBA" id="ARBA00022692"/>
    </source>
</evidence>
<evidence type="ECO:0000313" key="10">
    <source>
        <dbReference type="Proteomes" id="UP001519349"/>
    </source>
</evidence>
<dbReference type="InterPro" id="IPR003416">
    <property type="entry name" value="MgtC/SapB/SrpB/YhiD_fam"/>
</dbReference>
<dbReference type="PANTHER" id="PTHR33778:SF1">
    <property type="entry name" value="MAGNESIUM TRANSPORTER YHID-RELATED"/>
    <property type="match status" value="1"/>
</dbReference>
<feature type="transmembrane region" description="Helical" evidence="7">
    <location>
        <begin position="97"/>
        <end position="124"/>
    </location>
</feature>
<dbReference type="EMBL" id="QFAY01000014">
    <property type="protein sequence ID" value="MBP2621216.1"/>
    <property type="molecule type" value="Genomic_DNA"/>
</dbReference>
<name>A0ABS5AXP6_9STRE</name>